<keyword evidence="2" id="KW-0813">Transport</keyword>
<protein>
    <submittedName>
        <fullName evidence="11">General secretion pathway protein GspC</fullName>
    </submittedName>
</protein>
<dbReference type="Proteomes" id="UP000753376">
    <property type="component" value="Unassembled WGS sequence"/>
</dbReference>
<evidence type="ECO:0000256" key="7">
    <source>
        <dbReference type="ARBA" id="ARBA00022989"/>
    </source>
</evidence>
<keyword evidence="5 9" id="KW-0812">Transmembrane</keyword>
<evidence type="ECO:0000256" key="1">
    <source>
        <dbReference type="ARBA" id="ARBA00004533"/>
    </source>
</evidence>
<keyword evidence="4" id="KW-0997">Cell inner membrane</keyword>
<keyword evidence="7 9" id="KW-1133">Transmembrane helix</keyword>
<name>A0ABS6AEW6_9GAMM</name>
<feature type="transmembrane region" description="Helical" evidence="9">
    <location>
        <begin position="21"/>
        <end position="42"/>
    </location>
</feature>
<organism evidence="11 12">
    <name type="scientific">Marinobacter salexigens</name>
    <dbReference type="NCBI Taxonomy" id="1925763"/>
    <lineage>
        <taxon>Bacteria</taxon>
        <taxon>Pseudomonadati</taxon>
        <taxon>Pseudomonadota</taxon>
        <taxon>Gammaproteobacteria</taxon>
        <taxon>Pseudomonadales</taxon>
        <taxon>Marinobacteraceae</taxon>
        <taxon>Marinobacter</taxon>
    </lineage>
</organism>
<accession>A0ABS6AEW6</accession>
<evidence type="ECO:0000256" key="4">
    <source>
        <dbReference type="ARBA" id="ARBA00022519"/>
    </source>
</evidence>
<evidence type="ECO:0000256" key="6">
    <source>
        <dbReference type="ARBA" id="ARBA00022927"/>
    </source>
</evidence>
<keyword evidence="3" id="KW-1003">Cell membrane</keyword>
<dbReference type="RefSeq" id="WP_216009454.1">
    <property type="nucleotide sequence ID" value="NZ_JAHKPV010000021.1"/>
</dbReference>
<keyword evidence="6" id="KW-0653">Protein transport</keyword>
<comment type="subcellular location">
    <subcellularLocation>
        <location evidence="1">Cell inner membrane</location>
    </subcellularLocation>
</comment>
<evidence type="ECO:0000259" key="10">
    <source>
        <dbReference type="Pfam" id="PF11356"/>
    </source>
</evidence>
<evidence type="ECO:0000256" key="2">
    <source>
        <dbReference type="ARBA" id="ARBA00022448"/>
    </source>
</evidence>
<proteinExistence type="predicted"/>
<dbReference type="InterPro" id="IPR024961">
    <property type="entry name" value="T2SS_GspC_N"/>
</dbReference>
<evidence type="ECO:0000256" key="9">
    <source>
        <dbReference type="SAM" id="Phobius"/>
    </source>
</evidence>
<evidence type="ECO:0000256" key="3">
    <source>
        <dbReference type="ARBA" id="ARBA00022475"/>
    </source>
</evidence>
<evidence type="ECO:0000256" key="8">
    <source>
        <dbReference type="ARBA" id="ARBA00023136"/>
    </source>
</evidence>
<reference evidence="11 12" key="1">
    <citation type="submission" date="2021-05" db="EMBL/GenBank/DDBJ databases">
        <title>Draft genomes of bacteria isolated from model marine particles.</title>
        <authorList>
            <person name="Datta M.S."/>
            <person name="Schwartzman J.A."/>
            <person name="Enke T.N."/>
            <person name="Saavedra J."/>
            <person name="Cermak N."/>
            <person name="Cordero O.X."/>
        </authorList>
    </citation>
    <scope>NUCLEOTIDE SEQUENCE [LARGE SCALE GENOMIC DNA]</scope>
    <source>
        <strain evidence="11 12">D2M19</strain>
    </source>
</reference>
<comment type="caution">
    <text evidence="11">The sequence shown here is derived from an EMBL/GenBank/DDBJ whole genome shotgun (WGS) entry which is preliminary data.</text>
</comment>
<evidence type="ECO:0000313" key="11">
    <source>
        <dbReference type="EMBL" id="MBU2875692.1"/>
    </source>
</evidence>
<feature type="domain" description="Type II secretion system protein GspC N-terminal" evidence="10">
    <location>
        <begin position="23"/>
        <end position="162"/>
    </location>
</feature>
<keyword evidence="12" id="KW-1185">Reference proteome</keyword>
<evidence type="ECO:0000313" key="12">
    <source>
        <dbReference type="Proteomes" id="UP000753376"/>
    </source>
</evidence>
<keyword evidence="8 9" id="KW-0472">Membrane</keyword>
<sequence>MTATPAPETQHRIAKAVANVLLMWLVIYLGIAMANVTWLFVWQDKPVAVSSGAGSSVGKASGSLSSSSYPMASYEFFGRAEATGEVAAAAKRAAPETGLSLRLEGVLVGQRPEDSGAIVAGSNGETAWYRVGGVLPGNAELAEVESGRILIRRGGRYESLTFEEDDASTMVAEVARGPSESSPEAFLENARQQLDSAGVAALTPYGLSPVDETGVSGYVYNGSNAMLNAVNLKAGDVITAINGQRLGDVAQDRSLLESWRGQTSLDIEIERDGSILTISYAIPEQWR</sequence>
<evidence type="ECO:0000256" key="5">
    <source>
        <dbReference type="ARBA" id="ARBA00022692"/>
    </source>
</evidence>
<gene>
    <name evidence="11" type="ORF">KO508_16980</name>
</gene>
<dbReference type="Pfam" id="PF11356">
    <property type="entry name" value="T2SSC"/>
    <property type="match status" value="1"/>
</dbReference>
<dbReference type="EMBL" id="JAHKPV010000021">
    <property type="protein sequence ID" value="MBU2875692.1"/>
    <property type="molecule type" value="Genomic_DNA"/>
</dbReference>